<dbReference type="GO" id="GO:0006260">
    <property type="term" value="P:DNA replication"/>
    <property type="evidence" value="ECO:0007669"/>
    <property type="project" value="UniProtKB-KW"/>
</dbReference>
<evidence type="ECO:0000256" key="6">
    <source>
        <dbReference type="PROSITE-ProRule" id="PRU00221"/>
    </source>
</evidence>
<keyword evidence="5" id="KW-0143">Chaperone</keyword>
<dbReference type="PROSITE" id="PS50082">
    <property type="entry name" value="WD_REPEATS_2"/>
    <property type="match status" value="1"/>
</dbReference>
<reference evidence="8" key="1">
    <citation type="submission" date="2025-08" db="UniProtKB">
        <authorList>
            <consortium name="Ensembl"/>
        </authorList>
    </citation>
    <scope>IDENTIFICATION</scope>
</reference>
<evidence type="ECO:0000256" key="2">
    <source>
        <dbReference type="ARBA" id="ARBA00022574"/>
    </source>
</evidence>
<evidence type="ECO:0000313" key="8">
    <source>
        <dbReference type="Ensembl" id="ENSPTEP00000013778.1"/>
    </source>
</evidence>
<feature type="region of interest" description="Disordered" evidence="7">
    <location>
        <begin position="92"/>
        <end position="140"/>
    </location>
</feature>
<evidence type="ECO:0000256" key="5">
    <source>
        <dbReference type="ARBA" id="ARBA00023186"/>
    </source>
</evidence>
<evidence type="ECO:0000313" key="9">
    <source>
        <dbReference type="Proteomes" id="UP000694416"/>
    </source>
</evidence>
<proteinExistence type="inferred from homology"/>
<feature type="compositionally biased region" description="Low complexity" evidence="7">
    <location>
        <begin position="98"/>
        <end position="140"/>
    </location>
</feature>
<organism evidence="8 9">
    <name type="scientific">Piliocolobus tephrosceles</name>
    <name type="common">Ugandan red Colobus</name>
    <dbReference type="NCBI Taxonomy" id="591936"/>
    <lineage>
        <taxon>Eukaryota</taxon>
        <taxon>Metazoa</taxon>
        <taxon>Chordata</taxon>
        <taxon>Craniata</taxon>
        <taxon>Vertebrata</taxon>
        <taxon>Euteleostomi</taxon>
        <taxon>Mammalia</taxon>
        <taxon>Eutheria</taxon>
        <taxon>Euarchontoglires</taxon>
        <taxon>Primates</taxon>
        <taxon>Haplorrhini</taxon>
        <taxon>Catarrhini</taxon>
        <taxon>Cercopithecidae</taxon>
        <taxon>Colobinae</taxon>
        <taxon>Piliocolobus</taxon>
    </lineage>
</organism>
<evidence type="ECO:0000256" key="1">
    <source>
        <dbReference type="ARBA" id="ARBA00009341"/>
    </source>
</evidence>
<keyword evidence="9" id="KW-1185">Reference proteome</keyword>
<reference evidence="8" key="2">
    <citation type="submission" date="2025-09" db="UniProtKB">
        <authorList>
            <consortium name="Ensembl"/>
        </authorList>
    </citation>
    <scope>IDENTIFICATION</scope>
</reference>
<dbReference type="Pfam" id="PF00400">
    <property type="entry name" value="WD40"/>
    <property type="match status" value="1"/>
</dbReference>
<dbReference type="InterPro" id="IPR050459">
    <property type="entry name" value="WD_repeat_RBAP46/RBAP48/MSI1"/>
</dbReference>
<dbReference type="Gene3D" id="2.130.10.10">
    <property type="entry name" value="YVTN repeat-like/Quinoprotein amine dehydrogenase"/>
    <property type="match status" value="1"/>
</dbReference>
<protein>
    <recommendedName>
        <fullName evidence="10">Chromatin assembly factor 1 P55 subunit</fullName>
    </recommendedName>
</protein>
<keyword evidence="4" id="KW-0677">Repeat</keyword>
<sequence>MQWSHQNHFLTSCADDAYLCIWDINGGSTSPGSNLGRSRSVSALSSSSQILPYDCLTFGRNMSIYPGTNNKNNKTNGTKKCDTRDGSIISGHNRYYLNNTTTTTNNNNDNNNNDNVGNNNNVGSNNNDVGGNNNTITTTATTTATTTTTTTTTNTTTNTVNSNNINTVRKDSGRSNISYSFSDYVSTNCDNSQQNIIYPLMKFYNNNVPLQDCCWRENSILTVSDDGYINIYDIRSKSVECSIKAATRTLTTVDVNPHNTNIYATGGANKEIDLWDIRYFKKSLHRIITQKDTIIKLQWDKHQPGILSSSSNDNNIYFFDTNRIGIEQSYDDSQDGPPELIFIHGGHSSSILDYSLSLNYSMMIASVSEDNILQIWQPSKQTYE</sequence>
<dbReference type="SUPFAM" id="SSF50978">
    <property type="entry name" value="WD40 repeat-like"/>
    <property type="match status" value="1"/>
</dbReference>
<keyword evidence="2 6" id="KW-0853">WD repeat</keyword>
<dbReference type="AlphaFoldDB" id="A0A8C9HAZ8"/>
<evidence type="ECO:0008006" key="10">
    <source>
        <dbReference type="Google" id="ProtNLM"/>
    </source>
</evidence>
<name>A0A8C9HAZ8_9PRIM</name>
<dbReference type="Ensembl" id="ENSPTET00000020671.1">
    <property type="protein sequence ID" value="ENSPTEP00000013778.1"/>
    <property type="gene ID" value="ENSPTEG00000015403.1"/>
</dbReference>
<dbReference type="PANTHER" id="PTHR22850">
    <property type="entry name" value="WD40 REPEAT FAMILY"/>
    <property type="match status" value="1"/>
</dbReference>
<comment type="similarity">
    <text evidence="1">Belongs to the WD repeat RBAP46/RBAP48/MSI1 family.</text>
</comment>
<evidence type="ECO:0000256" key="4">
    <source>
        <dbReference type="ARBA" id="ARBA00022737"/>
    </source>
</evidence>
<evidence type="ECO:0000256" key="7">
    <source>
        <dbReference type="SAM" id="MobiDB-lite"/>
    </source>
</evidence>
<keyword evidence="3" id="KW-0235">DNA replication</keyword>
<feature type="repeat" description="WD" evidence="6">
    <location>
        <begin position="1"/>
        <end position="32"/>
    </location>
</feature>
<dbReference type="PROSITE" id="PS00678">
    <property type="entry name" value="WD_REPEATS_1"/>
    <property type="match status" value="1"/>
</dbReference>
<dbReference type="InterPro" id="IPR036322">
    <property type="entry name" value="WD40_repeat_dom_sf"/>
</dbReference>
<dbReference type="InterPro" id="IPR015943">
    <property type="entry name" value="WD40/YVTN_repeat-like_dom_sf"/>
</dbReference>
<dbReference type="InterPro" id="IPR001680">
    <property type="entry name" value="WD40_rpt"/>
</dbReference>
<dbReference type="InterPro" id="IPR019775">
    <property type="entry name" value="WD40_repeat_CS"/>
</dbReference>
<dbReference type="SMART" id="SM00320">
    <property type="entry name" value="WD40"/>
    <property type="match status" value="4"/>
</dbReference>
<accession>A0A8C9HAZ8</accession>
<evidence type="ECO:0000256" key="3">
    <source>
        <dbReference type="ARBA" id="ARBA00022705"/>
    </source>
</evidence>
<dbReference type="Proteomes" id="UP000694416">
    <property type="component" value="Unplaced"/>
</dbReference>